<dbReference type="CDD" id="cd16917">
    <property type="entry name" value="HATPase_UhpB-NarQ-NarX-like"/>
    <property type="match status" value="1"/>
</dbReference>
<feature type="transmembrane region" description="Helical" evidence="4">
    <location>
        <begin position="443"/>
        <end position="462"/>
    </location>
</feature>
<dbReference type="Pfam" id="PF07730">
    <property type="entry name" value="HisKA_3"/>
    <property type="match status" value="2"/>
</dbReference>
<dbReference type="InterPro" id="IPR036890">
    <property type="entry name" value="HATPase_C_sf"/>
</dbReference>
<evidence type="ECO:0000256" key="3">
    <source>
        <dbReference type="ARBA" id="ARBA00023012"/>
    </source>
</evidence>
<feature type="domain" description="Signal transduction histidine kinase subgroup 3 dimerisation and phosphoacceptor" evidence="5">
    <location>
        <begin position="200"/>
        <end position="266"/>
    </location>
</feature>
<dbReference type="RefSeq" id="WP_189210821.1">
    <property type="nucleotide sequence ID" value="NZ_BMRB01000002.1"/>
</dbReference>
<evidence type="ECO:0000313" key="6">
    <source>
        <dbReference type="EMBL" id="GGS32319.1"/>
    </source>
</evidence>
<dbReference type="InterPro" id="IPR050482">
    <property type="entry name" value="Sensor_HK_TwoCompSys"/>
</dbReference>
<keyword evidence="1" id="KW-0808">Transferase</keyword>
<evidence type="ECO:0000256" key="4">
    <source>
        <dbReference type="SAM" id="Phobius"/>
    </source>
</evidence>
<organism evidence="6 7">
    <name type="scientific">Actinokineospora fastidiosa</name>
    <dbReference type="NCBI Taxonomy" id="1816"/>
    <lineage>
        <taxon>Bacteria</taxon>
        <taxon>Bacillati</taxon>
        <taxon>Actinomycetota</taxon>
        <taxon>Actinomycetes</taxon>
        <taxon>Pseudonocardiales</taxon>
        <taxon>Pseudonocardiaceae</taxon>
        <taxon>Actinokineospora</taxon>
    </lineage>
</organism>
<reference evidence="6" key="1">
    <citation type="journal article" date="2014" name="Int. J. Syst. Evol. Microbiol.">
        <title>Complete genome sequence of Corynebacterium casei LMG S-19264T (=DSM 44701T), isolated from a smear-ripened cheese.</title>
        <authorList>
            <consortium name="US DOE Joint Genome Institute (JGI-PGF)"/>
            <person name="Walter F."/>
            <person name="Albersmeier A."/>
            <person name="Kalinowski J."/>
            <person name="Ruckert C."/>
        </authorList>
    </citation>
    <scope>NUCLEOTIDE SEQUENCE</scope>
    <source>
        <strain evidence="6">JCM 3276</strain>
    </source>
</reference>
<dbReference type="GO" id="GO:0000155">
    <property type="term" value="F:phosphorelay sensor kinase activity"/>
    <property type="evidence" value="ECO:0007669"/>
    <property type="project" value="InterPro"/>
</dbReference>
<keyword evidence="4" id="KW-1133">Transmembrane helix</keyword>
<name>A0A918GFL4_9PSEU</name>
<dbReference type="Proteomes" id="UP000660680">
    <property type="component" value="Unassembled WGS sequence"/>
</dbReference>
<proteinExistence type="predicted"/>
<keyword evidence="2 6" id="KW-0418">Kinase</keyword>
<accession>A0A918GFL4</accession>
<dbReference type="PANTHER" id="PTHR24421:SF63">
    <property type="entry name" value="SENSOR HISTIDINE KINASE DESK"/>
    <property type="match status" value="1"/>
</dbReference>
<dbReference type="GO" id="GO:0016020">
    <property type="term" value="C:membrane"/>
    <property type="evidence" value="ECO:0007669"/>
    <property type="project" value="InterPro"/>
</dbReference>
<sequence>MEAVGERDKLSAPTVSEQAGDAAQAPLLAPLLARGIVFAAYVAFCVIAFVYVVYAGTPFWESVQAAGYLIVVLGLQVYFSRPDTSANMPVTYAVLVTQAFLVLVPLTQFGQSWIIMPTLLAANAPLVLRARWGWVVFGLVVLLAPVLELVWTGDPVLAARALFGATVAALEIYGLTRLARLITEVHDARAELGNAAVARERMRFSQDLHDLLGLSLSTVGPKAVAARDAMATDPERARAELAEILTVSRHALADVRLVASGYRDTSLDEESRTVESLLADSDIDVRIEVSHGELPVEVRTVVVAVLRAGSASVLNKPGVNTCSITMRRVGDAVQLDIVDDGEPDDDGAPLGDTPADTAEMLMARVVALGGTLTRGPRAGGGSRLRLRVPLGEDRADERIDREEPADQVPRKAASLASWLMRAVFIGLVVNLALKLLLRDLDTITVVTSIAYGVGLLAVQLGYVSSTDRVFRPPMTYIVLAVQALLVFLPLWQFGAAWVSIPGLLAGSALLLLRPLSGWLVFTGVVAATVLALATFVGDAIVIADTIASTVSIGLVTYGLTWMARAMHQLRSVRRELARVAVADERMRFARDLHDLLGLSLSAITLKTELAQRLMTADQDRTRRELMEIVDISRLALADVRLVASGYRELSLNEESRSAESVLVAADVDVRLEMHYGELSPEVRTVLATVLREGVANVLRHSVKGARCEITVRQVDRMVMLEIVNNGVAGEPTLSPGGSGLRNLSARVERLGGELTAGLSADGTFRLSARVPA</sequence>
<feature type="domain" description="Signal transduction histidine kinase subgroup 3 dimerisation and phosphoacceptor" evidence="5">
    <location>
        <begin position="584"/>
        <end position="648"/>
    </location>
</feature>
<dbReference type="SUPFAM" id="SSF55874">
    <property type="entry name" value="ATPase domain of HSP90 chaperone/DNA topoisomerase II/histidine kinase"/>
    <property type="match status" value="1"/>
</dbReference>
<evidence type="ECO:0000256" key="2">
    <source>
        <dbReference type="ARBA" id="ARBA00022777"/>
    </source>
</evidence>
<feature type="transmembrane region" description="Helical" evidence="4">
    <location>
        <begin position="99"/>
        <end position="120"/>
    </location>
</feature>
<dbReference type="GO" id="GO:0046983">
    <property type="term" value="F:protein dimerization activity"/>
    <property type="evidence" value="ECO:0007669"/>
    <property type="project" value="InterPro"/>
</dbReference>
<gene>
    <name evidence="6" type="ORF">GCM10010171_27830</name>
</gene>
<evidence type="ECO:0000313" key="7">
    <source>
        <dbReference type="Proteomes" id="UP000660680"/>
    </source>
</evidence>
<feature type="transmembrane region" description="Helical" evidence="4">
    <location>
        <begin position="132"/>
        <end position="151"/>
    </location>
</feature>
<dbReference type="EMBL" id="BMRB01000002">
    <property type="protein sequence ID" value="GGS32319.1"/>
    <property type="molecule type" value="Genomic_DNA"/>
</dbReference>
<feature type="transmembrane region" description="Helical" evidence="4">
    <location>
        <begin position="519"/>
        <end position="540"/>
    </location>
</feature>
<reference evidence="6" key="2">
    <citation type="submission" date="2020-09" db="EMBL/GenBank/DDBJ databases">
        <authorList>
            <person name="Sun Q."/>
            <person name="Ohkuma M."/>
        </authorList>
    </citation>
    <scope>NUCLEOTIDE SEQUENCE</scope>
    <source>
        <strain evidence="6">JCM 3276</strain>
    </source>
</reference>
<dbReference type="Gene3D" id="1.20.5.1930">
    <property type="match status" value="2"/>
</dbReference>
<keyword evidence="7" id="KW-1185">Reference proteome</keyword>
<dbReference type="InterPro" id="IPR011712">
    <property type="entry name" value="Sig_transdc_His_kin_sub3_dim/P"/>
</dbReference>
<keyword evidence="4" id="KW-0472">Membrane</keyword>
<feature type="transmembrane region" description="Helical" evidence="4">
    <location>
        <begin position="474"/>
        <end position="490"/>
    </location>
</feature>
<dbReference type="AlphaFoldDB" id="A0A918GFL4"/>
<evidence type="ECO:0000256" key="1">
    <source>
        <dbReference type="ARBA" id="ARBA00022679"/>
    </source>
</evidence>
<protein>
    <submittedName>
        <fullName evidence="6">Two-component sensor histidine kinase</fullName>
    </submittedName>
</protein>
<evidence type="ECO:0000259" key="5">
    <source>
        <dbReference type="Pfam" id="PF07730"/>
    </source>
</evidence>
<feature type="transmembrane region" description="Helical" evidence="4">
    <location>
        <begin position="59"/>
        <end position="79"/>
    </location>
</feature>
<feature type="transmembrane region" description="Helical" evidence="4">
    <location>
        <begin position="546"/>
        <end position="564"/>
    </location>
</feature>
<comment type="caution">
    <text evidence="6">The sequence shown here is derived from an EMBL/GenBank/DDBJ whole genome shotgun (WGS) entry which is preliminary data.</text>
</comment>
<keyword evidence="4" id="KW-0812">Transmembrane</keyword>
<feature type="transmembrane region" description="Helical" evidence="4">
    <location>
        <begin position="31"/>
        <end position="52"/>
    </location>
</feature>
<dbReference type="Gene3D" id="3.30.565.10">
    <property type="entry name" value="Histidine kinase-like ATPase, C-terminal domain"/>
    <property type="match status" value="2"/>
</dbReference>
<dbReference type="PANTHER" id="PTHR24421">
    <property type="entry name" value="NITRATE/NITRITE SENSOR PROTEIN NARX-RELATED"/>
    <property type="match status" value="1"/>
</dbReference>
<keyword evidence="3" id="KW-0902">Two-component regulatory system</keyword>
<feature type="transmembrane region" description="Helical" evidence="4">
    <location>
        <begin position="418"/>
        <end position="437"/>
    </location>
</feature>